<gene>
    <name evidence="4" type="ORF">EFQ99_06925</name>
</gene>
<organism evidence="4 5">
    <name type="scientific">Rhizobium vallis</name>
    <dbReference type="NCBI Taxonomy" id="634290"/>
    <lineage>
        <taxon>Bacteria</taxon>
        <taxon>Pseudomonadati</taxon>
        <taxon>Pseudomonadota</taxon>
        <taxon>Alphaproteobacteria</taxon>
        <taxon>Hyphomicrobiales</taxon>
        <taxon>Rhizobiaceae</taxon>
        <taxon>Rhizobium/Agrobacterium group</taxon>
        <taxon>Rhizobium</taxon>
    </lineage>
</organism>
<comment type="caution">
    <text evidence="4">The sequence shown here is derived from an EMBL/GenBank/DDBJ whole genome shotgun (WGS) entry which is preliminary data.</text>
</comment>
<dbReference type="PANTHER" id="PTHR47396:SF1">
    <property type="entry name" value="ATP-DEPENDENT HELICASE IRC3-RELATED"/>
    <property type="match status" value="1"/>
</dbReference>
<dbReference type="PROSITE" id="PS51194">
    <property type="entry name" value="HELICASE_CTER"/>
    <property type="match status" value="1"/>
</dbReference>
<evidence type="ECO:0000259" key="3">
    <source>
        <dbReference type="PROSITE" id="PS51194"/>
    </source>
</evidence>
<feature type="domain" description="Helicase C-terminal" evidence="3">
    <location>
        <begin position="1358"/>
        <end position="1499"/>
    </location>
</feature>
<keyword evidence="4" id="KW-0067">ATP-binding</keyword>
<dbReference type="InterPro" id="IPR050742">
    <property type="entry name" value="Helicase_Restrict-Modif_Enz"/>
</dbReference>
<dbReference type="Gene3D" id="3.40.50.300">
    <property type="entry name" value="P-loop containing nucleotide triphosphate hydrolases"/>
    <property type="match status" value="2"/>
</dbReference>
<dbReference type="GO" id="GO:0005524">
    <property type="term" value="F:ATP binding"/>
    <property type="evidence" value="ECO:0007669"/>
    <property type="project" value="InterPro"/>
</dbReference>
<dbReference type="SMART" id="SM00487">
    <property type="entry name" value="DEXDc"/>
    <property type="match status" value="1"/>
</dbReference>
<feature type="domain" description="Helicase ATP-binding" evidence="2">
    <location>
        <begin position="1110"/>
        <end position="1290"/>
    </location>
</feature>
<dbReference type="PROSITE" id="PS51192">
    <property type="entry name" value="HELICASE_ATP_BIND_1"/>
    <property type="match status" value="1"/>
</dbReference>
<name>A0A3S0QXV9_9HYPH</name>
<keyword evidence="4" id="KW-0378">Hydrolase</keyword>
<dbReference type="InterPro" id="IPR027417">
    <property type="entry name" value="P-loop_NTPase"/>
</dbReference>
<dbReference type="Proteomes" id="UP000278823">
    <property type="component" value="Unassembled WGS sequence"/>
</dbReference>
<dbReference type="Pfam" id="PF00271">
    <property type="entry name" value="Helicase_C"/>
    <property type="match status" value="1"/>
</dbReference>
<keyword evidence="4" id="KW-0547">Nucleotide-binding</keyword>
<dbReference type="InterPro" id="IPR014001">
    <property type="entry name" value="Helicase_ATP-bd"/>
</dbReference>
<proteinExistence type="predicted"/>
<dbReference type="PANTHER" id="PTHR47396">
    <property type="entry name" value="TYPE I RESTRICTION ENZYME ECOKI R PROTEIN"/>
    <property type="match status" value="1"/>
</dbReference>
<evidence type="ECO:0000313" key="4">
    <source>
        <dbReference type="EMBL" id="RUM26583.1"/>
    </source>
</evidence>
<evidence type="ECO:0000259" key="2">
    <source>
        <dbReference type="PROSITE" id="PS51192"/>
    </source>
</evidence>
<protein>
    <submittedName>
        <fullName evidence="4">DEAD/DEAH box helicase</fullName>
    </submittedName>
</protein>
<dbReference type="InterPro" id="IPR001650">
    <property type="entry name" value="Helicase_C-like"/>
</dbReference>
<dbReference type="GO" id="GO:0061749">
    <property type="term" value="F:forked DNA-dependent helicase activity"/>
    <property type="evidence" value="ECO:0007669"/>
    <property type="project" value="TreeGrafter"/>
</dbReference>
<sequence length="1499" mass="164502">MAANTGAALDRDGVVALLNARSSSKRAGQIGRFGIGFKSLLKLGGSVELVSRSIGLRFDPEWCRAAIRAHLSLGADARAPGMRLAKVLDPASQGSPLWKYDGFEWATTVVTAEIVEAGVYDRLADEMVAFPAEFVLFLEADIELILEGGAGVTRTIRRHRDGDVFVVDDGTMVSRWRLFQTKVRITDASAKADAQHLQARDEVPLAWAVPLGAREVAGRFWAFFPTQSETLASGILNAPWKLNSDRTNVIAGPWNSALMREAARLIADNITALSTPEDPGAPVSALPRQLERKDELAAALIDPLWDLLVGRAILADGAGRLRGAYELGRHPVEDGEALKWWSAFADETVKRRLVHPSCQSGRRRASRLEAYARESGARAPKDAAPALTQWNEGAWLEAAAAAEPSAAIPFLHFVDEVVNTGKLIAQQRIRQAQIVPSQEVSLIRPHDAIIAPLNLVPSGLTAVSLAVARDERANRFLTETLAVKELTPDVWQTVLTESLMNAVSIDDEKSWTIFWANLSEAPGEAVDKFLEDNEITELRYRNAEGEFCPRDELIAVSQEDEAGVLPQLKLDLEFHAPHRSRLPDEIWQTYPPLAYNAVAEWDGLSSERIQPYFDKVCQLGFRKMTGNPQYGKLGILDRDQILMPSGWRLLPLLPAAHQAELTLRLIQATERTRWGIATNGTPPMLPQIIYGHFTRRDRYQALSAAHPLIFWLIRYGVLAVGSALVRLQSLPGEVAHALADLGHAGGQRVQAVLLAHAAQTNIRVGRDVDNLNPELKSGFWASVFSEVAVARENLPKLRPLWERAASDEETPTLVPTSAGPMAIGEIFVGIDGQAAAANIDDGRIVILSGAAAESWEAAGAKPLLENSDVEADEQLGDPLRLRDIFPELALVLKTRAAKRADAVWVRGLVERAGHRVTTPVIARDSTGLIMIDRDRFRLLGWLKGRRQILDALISFGLLEGDAGNLVEELAASRALEARAKVREANGLPARLLRAIGETPHPLISILPEPVVEAIDGTLPDESVAELALAVHGPTILTKLISVLEAEGLQPPGRWGGEAARQFVVELGFPIEFATSASVRRDAELLVSGPIVLPELHDYQKGILDQLEDLLSSGAGRRRAVVSLPTGGGKTRVAAEAVVRLVLNGQEARSALWIAQTDELCEQAVQCFRQLWSNLGAEGEELRIVRLWGGQTNPTPPEAGEAIVVVASIQTLNARMEHEGLDWLSRPGIVVIDECHHAIAPSYSSLLRWLDVQTGGEGERDREPPVLGLSATPWRGRDNDESARLASRFDRRWLPADQEGLHQELKRRKVLSELHYSPIQYDRPVYLSPSDVRHFEQYGELPESVVEELGSDPDRNKRILDRVLSSNASSILLFANSVKHAQYLAARLHVAGCPAAAVSGETDRLARQHFIRRFRSGEIRVLCNHSVLTTGFDAPRSDMVLISRPVFSPVRYMQMVGRGLRGPANGGTETCEVATVEDNILSYRDKLAYHYCRMFFDVAK</sequence>
<dbReference type="Pfam" id="PF04851">
    <property type="entry name" value="ResIII"/>
    <property type="match status" value="1"/>
</dbReference>
<feature type="region of interest" description="Disordered" evidence="1">
    <location>
        <begin position="1254"/>
        <end position="1280"/>
    </location>
</feature>
<evidence type="ECO:0000256" key="1">
    <source>
        <dbReference type="SAM" id="MobiDB-lite"/>
    </source>
</evidence>
<dbReference type="InterPro" id="IPR006935">
    <property type="entry name" value="Helicase/UvrB_N"/>
</dbReference>
<dbReference type="GO" id="GO:0036121">
    <property type="term" value="F:double-stranded DNA helicase activity"/>
    <property type="evidence" value="ECO:0007669"/>
    <property type="project" value="TreeGrafter"/>
</dbReference>
<dbReference type="GO" id="GO:0000403">
    <property type="term" value="F:Y-form DNA binding"/>
    <property type="evidence" value="ECO:0007669"/>
    <property type="project" value="TreeGrafter"/>
</dbReference>
<dbReference type="SUPFAM" id="SSF52540">
    <property type="entry name" value="P-loop containing nucleoside triphosphate hydrolases"/>
    <property type="match status" value="1"/>
</dbReference>
<dbReference type="SMART" id="SM00490">
    <property type="entry name" value="HELICc"/>
    <property type="match status" value="1"/>
</dbReference>
<keyword evidence="5" id="KW-1185">Reference proteome</keyword>
<accession>A0A3S0QXV9</accession>
<dbReference type="EMBL" id="RJTH01000002">
    <property type="protein sequence ID" value="RUM26583.1"/>
    <property type="molecule type" value="Genomic_DNA"/>
</dbReference>
<keyword evidence="4" id="KW-0347">Helicase</keyword>
<dbReference type="OrthoDB" id="9804086at2"/>
<evidence type="ECO:0000313" key="5">
    <source>
        <dbReference type="Proteomes" id="UP000278823"/>
    </source>
</evidence>
<reference evidence="5" key="1">
    <citation type="submission" date="2018-11" db="EMBL/GenBank/DDBJ databases">
        <title>Rhizobium chutanense sp. nov., isolated from root nodules of Phaseolus vulgaris in China.</title>
        <authorList>
            <person name="Huo Y."/>
        </authorList>
    </citation>
    <scope>NUCLEOTIDE SEQUENCE [LARGE SCALE GENOMIC DNA]</scope>
    <source>
        <strain evidence="5">CCBAU 65647</strain>
    </source>
</reference>
<dbReference type="GO" id="GO:0016787">
    <property type="term" value="F:hydrolase activity"/>
    <property type="evidence" value="ECO:0007669"/>
    <property type="project" value="InterPro"/>
</dbReference>